<name>A0ABP9X2A9_9CHLR</name>
<dbReference type="PRINTS" id="PR00111">
    <property type="entry name" value="ABHYDROLASE"/>
</dbReference>
<dbReference type="InterPro" id="IPR029058">
    <property type="entry name" value="AB_hydrolase_fold"/>
</dbReference>
<dbReference type="Pfam" id="PF12697">
    <property type="entry name" value="Abhydrolase_6"/>
    <property type="match status" value="1"/>
</dbReference>
<keyword evidence="4" id="KW-1185">Reference proteome</keyword>
<proteinExistence type="predicted"/>
<comment type="caution">
    <text evidence="3">The sequence shown here is derived from an EMBL/GenBank/DDBJ whole genome shotgun (WGS) entry which is preliminary data.</text>
</comment>
<accession>A0ABP9X2A9</accession>
<dbReference type="Gene3D" id="3.40.50.1820">
    <property type="entry name" value="alpha/beta hydrolase"/>
    <property type="match status" value="1"/>
</dbReference>
<organism evidence="3 4">
    <name type="scientific">Herpetosiphon gulosus</name>
    <dbReference type="NCBI Taxonomy" id="1973496"/>
    <lineage>
        <taxon>Bacteria</taxon>
        <taxon>Bacillati</taxon>
        <taxon>Chloroflexota</taxon>
        <taxon>Chloroflexia</taxon>
        <taxon>Herpetosiphonales</taxon>
        <taxon>Herpetosiphonaceae</taxon>
        <taxon>Herpetosiphon</taxon>
    </lineage>
</organism>
<evidence type="ECO:0000313" key="4">
    <source>
        <dbReference type="Proteomes" id="UP001428290"/>
    </source>
</evidence>
<evidence type="ECO:0000259" key="2">
    <source>
        <dbReference type="Pfam" id="PF12697"/>
    </source>
</evidence>
<feature type="domain" description="AB hydrolase-1" evidence="2">
    <location>
        <begin position="28"/>
        <end position="264"/>
    </location>
</feature>
<evidence type="ECO:0000313" key="3">
    <source>
        <dbReference type="EMBL" id="GAA5529557.1"/>
    </source>
</evidence>
<dbReference type="InterPro" id="IPR000639">
    <property type="entry name" value="Epox_hydrolase-like"/>
</dbReference>
<dbReference type="RefSeq" id="WP_345723166.1">
    <property type="nucleotide sequence ID" value="NZ_BAABRU010000012.1"/>
</dbReference>
<gene>
    <name evidence="3" type="primary">catD_2</name>
    <name evidence="3" type="ORF">Hgul01_03368</name>
</gene>
<dbReference type="PANTHER" id="PTHR43798:SF31">
    <property type="entry name" value="AB HYDROLASE SUPERFAMILY PROTEIN YCLE"/>
    <property type="match status" value="1"/>
</dbReference>
<dbReference type="InterPro" id="IPR050266">
    <property type="entry name" value="AB_hydrolase_sf"/>
</dbReference>
<dbReference type="InterPro" id="IPR000073">
    <property type="entry name" value="AB_hydrolase_1"/>
</dbReference>
<keyword evidence="1" id="KW-0378">Hydrolase</keyword>
<evidence type="ECO:0000256" key="1">
    <source>
        <dbReference type="ARBA" id="ARBA00022801"/>
    </source>
</evidence>
<dbReference type="PRINTS" id="PR00412">
    <property type="entry name" value="EPOXHYDRLASE"/>
</dbReference>
<sequence>MSQALETGYVAVDGGELYYEAVGSGLPLVFIHAGVADLRMWDAQVAHFSPNYRVIRYDTRGFGRSKTEAVSFSNRQDLLAVLDHCKVDQAVLIGNSRGGSIAIDSALSFPERVNGLVVLGSGLGGFGSEELPPELVEPIGKMQAAQEAKDWALLAELEARFWADGPNQPAGRADSAVYEAVRSMTYENLINQPIEAQAQPLEPPAVGRLAEIKVPMLILIGLLDESDCVDAAKYLAEHVVNAQYVAFPDVAHMVSLEKPQEFNRIMGEFIERSLL</sequence>
<reference evidence="3 4" key="1">
    <citation type="submission" date="2024-02" db="EMBL/GenBank/DDBJ databases">
        <title>Herpetosiphon gulosus NBRC 112829.</title>
        <authorList>
            <person name="Ichikawa N."/>
            <person name="Katano-Makiyama Y."/>
            <person name="Hidaka K."/>
        </authorList>
    </citation>
    <scope>NUCLEOTIDE SEQUENCE [LARGE SCALE GENOMIC DNA]</scope>
    <source>
        <strain evidence="3 4">NBRC 112829</strain>
    </source>
</reference>
<protein>
    <submittedName>
        <fullName evidence="3">3-oxoadipate enol-lactonase 2</fullName>
    </submittedName>
</protein>
<dbReference type="SUPFAM" id="SSF53474">
    <property type="entry name" value="alpha/beta-Hydrolases"/>
    <property type="match status" value="1"/>
</dbReference>
<dbReference type="Proteomes" id="UP001428290">
    <property type="component" value="Unassembled WGS sequence"/>
</dbReference>
<dbReference type="PANTHER" id="PTHR43798">
    <property type="entry name" value="MONOACYLGLYCEROL LIPASE"/>
    <property type="match status" value="1"/>
</dbReference>
<dbReference type="EMBL" id="BAABRU010000012">
    <property type="protein sequence ID" value="GAA5529557.1"/>
    <property type="molecule type" value="Genomic_DNA"/>
</dbReference>